<dbReference type="EMBL" id="JABFCX010000002">
    <property type="protein sequence ID" value="NNU15276.1"/>
    <property type="molecule type" value="Genomic_DNA"/>
</dbReference>
<dbReference type="InterPro" id="IPR036390">
    <property type="entry name" value="WH_DNA-bd_sf"/>
</dbReference>
<evidence type="ECO:0000259" key="1">
    <source>
        <dbReference type="PROSITE" id="PS50995"/>
    </source>
</evidence>
<feature type="domain" description="HTH marR-type" evidence="1">
    <location>
        <begin position="1"/>
        <end position="139"/>
    </location>
</feature>
<accession>A0A7Y3W4I4</accession>
<dbReference type="Gene3D" id="1.10.10.10">
    <property type="entry name" value="Winged helix-like DNA-binding domain superfamily/Winged helix DNA-binding domain"/>
    <property type="match status" value="1"/>
</dbReference>
<dbReference type="PANTHER" id="PTHR33164:SF104">
    <property type="entry name" value="TRANSCRIPTIONAL REGULATORY PROTEIN"/>
    <property type="match status" value="1"/>
</dbReference>
<dbReference type="RefSeq" id="WP_173196633.1">
    <property type="nucleotide sequence ID" value="NZ_JABFCX010000002.1"/>
</dbReference>
<gene>
    <name evidence="2" type="ORF">HK107_02915</name>
</gene>
<dbReference type="InterPro" id="IPR000835">
    <property type="entry name" value="HTH_MarR-typ"/>
</dbReference>
<dbReference type="SUPFAM" id="SSF46785">
    <property type="entry name" value="Winged helix' DNA-binding domain"/>
    <property type="match status" value="1"/>
</dbReference>
<evidence type="ECO:0000313" key="2">
    <source>
        <dbReference type="EMBL" id="NNU15276.1"/>
    </source>
</evidence>
<dbReference type="PROSITE" id="PS50995">
    <property type="entry name" value="HTH_MARR_2"/>
    <property type="match status" value="1"/>
</dbReference>
<dbReference type="PRINTS" id="PR00598">
    <property type="entry name" value="HTHMARR"/>
</dbReference>
<dbReference type="InterPro" id="IPR036388">
    <property type="entry name" value="WH-like_DNA-bd_sf"/>
</dbReference>
<comment type="caution">
    <text evidence="2">The sequence shown here is derived from an EMBL/GenBank/DDBJ whole genome shotgun (WGS) entry which is preliminary data.</text>
</comment>
<dbReference type="GO" id="GO:0006950">
    <property type="term" value="P:response to stress"/>
    <property type="evidence" value="ECO:0007669"/>
    <property type="project" value="TreeGrafter"/>
</dbReference>
<dbReference type="Proteomes" id="UP000536835">
    <property type="component" value="Unassembled WGS sequence"/>
</dbReference>
<dbReference type="GO" id="GO:0003700">
    <property type="term" value="F:DNA-binding transcription factor activity"/>
    <property type="evidence" value="ECO:0007669"/>
    <property type="project" value="InterPro"/>
</dbReference>
<dbReference type="PANTHER" id="PTHR33164">
    <property type="entry name" value="TRANSCRIPTIONAL REGULATOR, MARR FAMILY"/>
    <property type="match status" value="1"/>
</dbReference>
<protein>
    <submittedName>
        <fullName evidence="2">MarR family transcriptional regulator</fullName>
    </submittedName>
</protein>
<dbReference type="Pfam" id="PF12802">
    <property type="entry name" value="MarR_2"/>
    <property type="match status" value="1"/>
</dbReference>
<reference evidence="2 3" key="1">
    <citation type="submission" date="2020-05" db="EMBL/GenBank/DDBJ databases">
        <title>Parvularcula mediterraneae sp. nov., isolated from polypropylene straw from shallow seawater of the seashore of Laganas in Zakynthos island, Greece.</title>
        <authorList>
            <person name="Szabo I."/>
            <person name="Al-Omari J."/>
            <person name="Rado J."/>
            <person name="Szerdahelyi G.S."/>
        </authorList>
    </citation>
    <scope>NUCLEOTIDE SEQUENCE [LARGE SCALE GENOMIC DNA]</scope>
    <source>
        <strain evidence="2 3">ZS-1/3</strain>
    </source>
</reference>
<dbReference type="SMART" id="SM00347">
    <property type="entry name" value="HTH_MARR"/>
    <property type="match status" value="1"/>
</dbReference>
<dbReference type="InterPro" id="IPR039422">
    <property type="entry name" value="MarR/SlyA-like"/>
</dbReference>
<proteinExistence type="predicted"/>
<evidence type="ECO:0000313" key="3">
    <source>
        <dbReference type="Proteomes" id="UP000536835"/>
    </source>
</evidence>
<sequence length="151" mass="16583">MNDDEAIVAALTEIGIIQQLVDTEMRLALAPALSVSEFGVLSHFIRRPDPVEPGRLARAFQQAKSSMTATLAKLERKGLVKIDPDPEDGRKKLASLTDEGRKAWMEGVASTTPLREKLKAGFGADQLRTILPALSSLRAWLDEARNERDGF</sequence>
<organism evidence="2 3">
    <name type="scientific">Parvularcula mediterranea</name>
    <dbReference type="NCBI Taxonomy" id="2732508"/>
    <lineage>
        <taxon>Bacteria</taxon>
        <taxon>Pseudomonadati</taxon>
        <taxon>Pseudomonadota</taxon>
        <taxon>Alphaproteobacteria</taxon>
        <taxon>Parvularculales</taxon>
        <taxon>Parvularculaceae</taxon>
        <taxon>Parvularcula</taxon>
    </lineage>
</organism>
<keyword evidence="3" id="KW-1185">Reference proteome</keyword>
<name>A0A7Y3W4I4_9PROT</name>
<dbReference type="AlphaFoldDB" id="A0A7Y3W4I4"/>